<dbReference type="Pfam" id="PF00583">
    <property type="entry name" value="Acetyltransf_1"/>
    <property type="match status" value="1"/>
</dbReference>
<evidence type="ECO:0000313" key="3">
    <source>
        <dbReference type="Proteomes" id="UP000232003"/>
    </source>
</evidence>
<dbReference type="OrthoDB" id="3814600at2"/>
<dbReference type="AlphaFoldDB" id="A0A2K8T3Z3"/>
<dbReference type="SUPFAM" id="SSF55729">
    <property type="entry name" value="Acyl-CoA N-acyltransferases (Nat)"/>
    <property type="match status" value="1"/>
</dbReference>
<sequence length="252" mass="27376">MDSRIQSYLRLAAIQQRETEQIGSFLATFNRSYVNPFLNYAIPDNNATPTPNEVNALIHAYQSRGRKPRLEYVTKLAPAVEEILISAGFVVEGRLPLMTCTPPLEQFLTVPEDIELLMPVSDAQILATVTVQNEAYGESSPSLEDAQRLRTSMAAGTIAVLARVIATGESVGAGICSVPVNQTTEIAGIGVRTPFRRRGVAGALTTRLVQEAFNTGVTVAFLMAAHEAEERIYKRAGFSTIGEILHISLPCK</sequence>
<dbReference type="PROSITE" id="PS51186">
    <property type="entry name" value="GNAT"/>
    <property type="match status" value="1"/>
</dbReference>
<keyword evidence="2" id="KW-0808">Transferase</keyword>
<name>A0A2K8T3Z3_9NOSO</name>
<dbReference type="GO" id="GO:0016747">
    <property type="term" value="F:acyltransferase activity, transferring groups other than amino-acyl groups"/>
    <property type="evidence" value="ECO:0007669"/>
    <property type="project" value="InterPro"/>
</dbReference>
<dbReference type="InterPro" id="IPR016181">
    <property type="entry name" value="Acyl_CoA_acyltransferase"/>
</dbReference>
<proteinExistence type="predicted"/>
<accession>A0A2K8T3Z3</accession>
<dbReference type="RefSeq" id="WP_100902042.1">
    <property type="nucleotide sequence ID" value="NZ_CAWNNC010000001.1"/>
</dbReference>
<feature type="domain" description="N-acetyltransferase" evidence="1">
    <location>
        <begin position="115"/>
        <end position="252"/>
    </location>
</feature>
<evidence type="ECO:0000259" key="1">
    <source>
        <dbReference type="PROSITE" id="PS51186"/>
    </source>
</evidence>
<dbReference type="Gene3D" id="3.40.630.30">
    <property type="match status" value="1"/>
</dbReference>
<dbReference type="CDD" id="cd04301">
    <property type="entry name" value="NAT_SF"/>
    <property type="match status" value="1"/>
</dbReference>
<dbReference type="Proteomes" id="UP000232003">
    <property type="component" value="Chromosome"/>
</dbReference>
<keyword evidence="3" id="KW-1185">Reference proteome</keyword>
<dbReference type="KEGG" id="nfl:COO91_07789"/>
<protein>
    <submittedName>
        <fullName evidence="2">Putative acetyltransferase, GNAT family</fullName>
    </submittedName>
</protein>
<evidence type="ECO:0000313" key="2">
    <source>
        <dbReference type="EMBL" id="AUB41725.1"/>
    </source>
</evidence>
<dbReference type="EMBL" id="CP024785">
    <property type="protein sequence ID" value="AUB41725.1"/>
    <property type="molecule type" value="Genomic_DNA"/>
</dbReference>
<organism evidence="2 3">
    <name type="scientific">Nostoc flagelliforme CCNUN1</name>
    <dbReference type="NCBI Taxonomy" id="2038116"/>
    <lineage>
        <taxon>Bacteria</taxon>
        <taxon>Bacillati</taxon>
        <taxon>Cyanobacteriota</taxon>
        <taxon>Cyanophyceae</taxon>
        <taxon>Nostocales</taxon>
        <taxon>Nostocaceae</taxon>
        <taxon>Nostoc</taxon>
    </lineage>
</organism>
<dbReference type="InterPro" id="IPR000182">
    <property type="entry name" value="GNAT_dom"/>
</dbReference>
<reference evidence="2 3" key="1">
    <citation type="submission" date="2017-11" db="EMBL/GenBank/DDBJ databases">
        <title>Complete genome of a free-living desiccation-tolerant cyanobacterium and its photosynthetic adaptation to extreme terrestrial habitat.</title>
        <authorList>
            <person name="Shang J."/>
        </authorList>
    </citation>
    <scope>NUCLEOTIDE SEQUENCE [LARGE SCALE GENOMIC DNA]</scope>
    <source>
        <strain evidence="2 3">CCNUN1</strain>
    </source>
</reference>
<gene>
    <name evidence="2" type="ORF">COO91_07789</name>
</gene>